<dbReference type="Proteomes" id="UP000679126">
    <property type="component" value="Unassembled WGS sequence"/>
</dbReference>
<organism evidence="4 5">
    <name type="scientific">Chitinophaga chungangae</name>
    <dbReference type="NCBI Taxonomy" id="2821488"/>
    <lineage>
        <taxon>Bacteria</taxon>
        <taxon>Pseudomonadati</taxon>
        <taxon>Bacteroidota</taxon>
        <taxon>Chitinophagia</taxon>
        <taxon>Chitinophagales</taxon>
        <taxon>Chitinophagaceae</taxon>
        <taxon>Chitinophaga</taxon>
    </lineage>
</organism>
<name>A0ABS3YJ49_9BACT</name>
<dbReference type="Pfam" id="PF18620">
    <property type="entry name" value="DUF5627"/>
    <property type="match status" value="1"/>
</dbReference>
<reference evidence="5" key="1">
    <citation type="submission" date="2021-03" db="EMBL/GenBank/DDBJ databases">
        <title>Assistant Professor.</title>
        <authorList>
            <person name="Huq M.A."/>
        </authorList>
    </citation>
    <scope>NUCLEOTIDE SEQUENCE [LARGE SCALE GENOMIC DNA]</scope>
    <source>
        <strain evidence="5">MAH-28</strain>
    </source>
</reference>
<feature type="domain" description="DUF5627" evidence="3">
    <location>
        <begin position="195"/>
        <end position="326"/>
    </location>
</feature>
<protein>
    <submittedName>
        <fullName evidence="4">DUF1735 domain-containing protein</fullName>
    </submittedName>
</protein>
<feature type="chain" id="PRO_5046663605" evidence="1">
    <location>
        <begin position="18"/>
        <end position="337"/>
    </location>
</feature>
<comment type="caution">
    <text evidence="4">The sequence shown here is derived from an EMBL/GenBank/DDBJ whole genome shotgun (WGS) entry which is preliminary data.</text>
</comment>
<sequence length="337" mass="37583">MKKILMIFAILALGLHACKNFEITHPDFKYTSGFFPYQFPVRTLVLGDYIFDNTNDNNHRFVISAHLGGLYENDKDRTFDIEVDNRLADRLLFTANGDTVRALPVKYYTLGSSKIVIPKGEMHAGVVVQLTDEFFEDPQAIALNYVVPIKLKGSNDVDSILTGQSDNPAADPRQPAQWAVAPKDFAMFGIKFINEFHASYFHYGHSEVKDASNTVLEDTVYENRFLTSNPITRLATTGRQQVSTTIFLRSSVMTGDVTMLLSFNGNNCTISAPTGAGYTITGTGEFKKEAYEWGGKPRNGIVLNYTVSRGGQTYTASDVLVVRDREVVMETYQPVAY</sequence>
<dbReference type="Gene3D" id="2.40.128.420">
    <property type="match status" value="1"/>
</dbReference>
<keyword evidence="1" id="KW-0732">Signal</keyword>
<evidence type="ECO:0000259" key="3">
    <source>
        <dbReference type="Pfam" id="PF18620"/>
    </source>
</evidence>
<dbReference type="RefSeq" id="WP_209147841.1">
    <property type="nucleotide sequence ID" value="NZ_JAGHKP010000004.1"/>
</dbReference>
<dbReference type="InterPro" id="IPR013728">
    <property type="entry name" value="BT_3987-like_N"/>
</dbReference>
<accession>A0ABS3YJ49</accession>
<feature type="domain" description="BT-3987-like N-terminal" evidence="2">
    <location>
        <begin position="33"/>
        <end position="156"/>
    </location>
</feature>
<dbReference type="EMBL" id="JAGHKP010000004">
    <property type="protein sequence ID" value="MBO9154727.1"/>
    <property type="molecule type" value="Genomic_DNA"/>
</dbReference>
<evidence type="ECO:0000259" key="2">
    <source>
        <dbReference type="Pfam" id="PF08522"/>
    </source>
</evidence>
<evidence type="ECO:0000313" key="4">
    <source>
        <dbReference type="EMBL" id="MBO9154727.1"/>
    </source>
</evidence>
<keyword evidence="5" id="KW-1185">Reference proteome</keyword>
<dbReference type="Gene3D" id="2.60.40.1740">
    <property type="entry name" value="hypothetical protein (bacova_03559)"/>
    <property type="match status" value="1"/>
</dbReference>
<gene>
    <name evidence="4" type="ORF">J7I43_21045</name>
</gene>
<evidence type="ECO:0000313" key="5">
    <source>
        <dbReference type="Proteomes" id="UP000679126"/>
    </source>
</evidence>
<evidence type="ECO:0000256" key="1">
    <source>
        <dbReference type="SAM" id="SignalP"/>
    </source>
</evidence>
<feature type="signal peptide" evidence="1">
    <location>
        <begin position="1"/>
        <end position="17"/>
    </location>
</feature>
<proteinExistence type="predicted"/>
<dbReference type="InterPro" id="IPR040580">
    <property type="entry name" value="DUF5627"/>
</dbReference>
<dbReference type="Pfam" id="PF08522">
    <property type="entry name" value="BT_3987-like_N"/>
    <property type="match status" value="1"/>
</dbReference>